<organism evidence="11 12">
    <name type="scientific">Coemansia reversa (strain ATCC 12441 / NRRL 1564)</name>
    <dbReference type="NCBI Taxonomy" id="763665"/>
    <lineage>
        <taxon>Eukaryota</taxon>
        <taxon>Fungi</taxon>
        <taxon>Fungi incertae sedis</taxon>
        <taxon>Zoopagomycota</taxon>
        <taxon>Kickxellomycotina</taxon>
        <taxon>Kickxellomycetes</taxon>
        <taxon>Kickxellales</taxon>
        <taxon>Kickxellaceae</taxon>
        <taxon>Coemansia</taxon>
    </lineage>
</organism>
<dbReference type="STRING" id="763665.A0A2G5BGX5"/>
<dbReference type="CDD" id="cd01610">
    <property type="entry name" value="PAP2_like"/>
    <property type="match status" value="1"/>
</dbReference>
<dbReference type="GO" id="GO:0033188">
    <property type="term" value="F:sphingomyelin synthase activity"/>
    <property type="evidence" value="ECO:0007669"/>
    <property type="project" value="TreeGrafter"/>
</dbReference>
<sequence>MPLSQTTQEILLTATACTVLAVIVVLMALLQEWSDIRWYSRHHFNHRSVAQDNLGSVAGNNTNIPYEMLNDVVLNHLSHPIQGWISEILVKTAAVISVVGGLLMVRGWRARLVLLRRVAWIMAIMYSIRSLTISVTTMPPSTKNCIPQVAHNVTELLGIVPKMITGELSGCTDKIFSGHTTILMISFLFWTRYAKHWAFIAYSAVHTLLGIASVMAARIHYSVDVVLAVLLSVFIHHLYYLSLQEAVQMQRSDCSYCRCPITNDSGQYTLVIETKDDSNNHQNNVVESVIPITPEDGLALRNGSDWPQTQLQVQSAESEIADCDILNNTCPVHCKYSNSTTEFAGIQQHQVDATMLLTNRRPTMFLPKIVAWMDGLWLR</sequence>
<keyword evidence="5" id="KW-0746">Sphingolipid metabolism</keyword>
<feature type="transmembrane region" description="Helical" evidence="9">
    <location>
        <begin position="12"/>
        <end position="30"/>
    </location>
</feature>
<keyword evidence="4 9" id="KW-0812">Transmembrane</keyword>
<feature type="transmembrane region" description="Helical" evidence="9">
    <location>
        <begin position="198"/>
        <end position="219"/>
    </location>
</feature>
<dbReference type="Pfam" id="PF14360">
    <property type="entry name" value="PAP2_C"/>
    <property type="match status" value="1"/>
</dbReference>
<evidence type="ECO:0000256" key="3">
    <source>
        <dbReference type="ARBA" id="ARBA00022679"/>
    </source>
</evidence>
<evidence type="ECO:0000313" key="12">
    <source>
        <dbReference type="Proteomes" id="UP000242474"/>
    </source>
</evidence>
<comment type="subcellular location">
    <subcellularLocation>
        <location evidence="1">Membrane</location>
        <topology evidence="1">Multi-pass membrane protein</topology>
    </subcellularLocation>
</comment>
<keyword evidence="12" id="KW-1185">Reference proteome</keyword>
<feature type="transmembrane region" description="Helical" evidence="9">
    <location>
        <begin position="225"/>
        <end position="243"/>
    </location>
</feature>
<keyword evidence="7" id="KW-0443">Lipid metabolism</keyword>
<dbReference type="GO" id="GO:0047493">
    <property type="term" value="F:ceramide cholinephosphotransferase activity"/>
    <property type="evidence" value="ECO:0007669"/>
    <property type="project" value="TreeGrafter"/>
</dbReference>
<comment type="similarity">
    <text evidence="2">Belongs to the sphingomyelin synthase family.</text>
</comment>
<keyword evidence="3" id="KW-0808">Transferase</keyword>
<evidence type="ECO:0000256" key="6">
    <source>
        <dbReference type="ARBA" id="ARBA00022989"/>
    </source>
</evidence>
<dbReference type="PANTHER" id="PTHR21290:SF25">
    <property type="entry name" value="SPHINGOMYELIN SYNTHASE-RELATED PROTEIN 1"/>
    <property type="match status" value="1"/>
</dbReference>
<proteinExistence type="inferred from homology"/>
<dbReference type="OrthoDB" id="422827at2759"/>
<evidence type="ECO:0000256" key="1">
    <source>
        <dbReference type="ARBA" id="ARBA00004141"/>
    </source>
</evidence>
<dbReference type="GO" id="GO:0005886">
    <property type="term" value="C:plasma membrane"/>
    <property type="evidence" value="ECO:0007669"/>
    <property type="project" value="TreeGrafter"/>
</dbReference>
<evidence type="ECO:0000256" key="8">
    <source>
        <dbReference type="ARBA" id="ARBA00023136"/>
    </source>
</evidence>
<name>A0A2G5BGX5_COERN</name>
<dbReference type="PANTHER" id="PTHR21290">
    <property type="entry name" value="SPHINGOMYELIN SYNTHETASE"/>
    <property type="match status" value="1"/>
</dbReference>
<dbReference type="GO" id="GO:0000139">
    <property type="term" value="C:Golgi membrane"/>
    <property type="evidence" value="ECO:0007669"/>
    <property type="project" value="TreeGrafter"/>
</dbReference>
<feature type="transmembrane region" description="Helical" evidence="9">
    <location>
        <begin position="175"/>
        <end position="191"/>
    </location>
</feature>
<evidence type="ECO:0000256" key="7">
    <source>
        <dbReference type="ARBA" id="ARBA00023098"/>
    </source>
</evidence>
<evidence type="ECO:0000259" key="10">
    <source>
        <dbReference type="Pfam" id="PF14360"/>
    </source>
</evidence>
<dbReference type="InterPro" id="IPR045221">
    <property type="entry name" value="Sphingomyelin_synth-like"/>
</dbReference>
<dbReference type="EMBL" id="KZ303490">
    <property type="protein sequence ID" value="PIA18241.1"/>
    <property type="molecule type" value="Genomic_DNA"/>
</dbReference>
<dbReference type="GO" id="GO:0046513">
    <property type="term" value="P:ceramide biosynthetic process"/>
    <property type="evidence" value="ECO:0007669"/>
    <property type="project" value="TreeGrafter"/>
</dbReference>
<dbReference type="Proteomes" id="UP000242474">
    <property type="component" value="Unassembled WGS sequence"/>
</dbReference>
<dbReference type="InterPro" id="IPR025749">
    <property type="entry name" value="Sphingomyelin_synth-like_dom"/>
</dbReference>
<evidence type="ECO:0000256" key="2">
    <source>
        <dbReference type="ARBA" id="ARBA00005441"/>
    </source>
</evidence>
<keyword evidence="6 9" id="KW-1133">Transmembrane helix</keyword>
<keyword evidence="8 9" id="KW-0472">Membrane</keyword>
<evidence type="ECO:0000256" key="9">
    <source>
        <dbReference type="SAM" id="Phobius"/>
    </source>
</evidence>
<dbReference type="GO" id="GO:0005789">
    <property type="term" value="C:endoplasmic reticulum membrane"/>
    <property type="evidence" value="ECO:0007669"/>
    <property type="project" value="TreeGrafter"/>
</dbReference>
<gene>
    <name evidence="11" type="ORF">COEREDRAFT_85236</name>
</gene>
<evidence type="ECO:0000256" key="4">
    <source>
        <dbReference type="ARBA" id="ARBA00022692"/>
    </source>
</evidence>
<reference evidence="11 12" key="1">
    <citation type="journal article" date="2015" name="Genome Biol. Evol.">
        <title>Phylogenomic analyses indicate that early fungi evolved digesting cell walls of algal ancestors of land plants.</title>
        <authorList>
            <person name="Chang Y."/>
            <person name="Wang S."/>
            <person name="Sekimoto S."/>
            <person name="Aerts A.L."/>
            <person name="Choi C."/>
            <person name="Clum A."/>
            <person name="LaButti K.M."/>
            <person name="Lindquist E.A."/>
            <person name="Yee Ngan C."/>
            <person name="Ohm R.A."/>
            <person name="Salamov A.A."/>
            <person name="Grigoriev I.V."/>
            <person name="Spatafora J.W."/>
            <person name="Berbee M.L."/>
        </authorList>
    </citation>
    <scope>NUCLEOTIDE SEQUENCE [LARGE SCALE GENOMIC DNA]</scope>
    <source>
        <strain evidence="11 12">NRRL 1564</strain>
    </source>
</reference>
<feature type="domain" description="Sphingomyelin synthase-like" evidence="10">
    <location>
        <begin position="170"/>
        <end position="240"/>
    </location>
</feature>
<accession>A0A2G5BGX5</accession>
<protein>
    <recommendedName>
        <fullName evidence="10">Sphingomyelin synthase-like domain-containing protein</fullName>
    </recommendedName>
</protein>
<evidence type="ECO:0000256" key="5">
    <source>
        <dbReference type="ARBA" id="ARBA00022919"/>
    </source>
</evidence>
<feature type="transmembrane region" description="Helical" evidence="9">
    <location>
        <begin position="117"/>
        <end position="135"/>
    </location>
</feature>
<feature type="transmembrane region" description="Helical" evidence="9">
    <location>
        <begin position="84"/>
        <end position="105"/>
    </location>
</feature>
<evidence type="ECO:0000313" key="11">
    <source>
        <dbReference type="EMBL" id="PIA18241.1"/>
    </source>
</evidence>
<dbReference type="AlphaFoldDB" id="A0A2G5BGX5"/>